<dbReference type="Gene3D" id="1.10.10.10">
    <property type="entry name" value="Winged helix-like DNA-binding domain superfamily/Winged helix DNA-binding domain"/>
    <property type="match status" value="1"/>
</dbReference>
<dbReference type="InterPro" id="IPR036388">
    <property type="entry name" value="WH-like_DNA-bd_sf"/>
</dbReference>
<dbReference type="PANTHER" id="PTHR44688">
    <property type="entry name" value="DNA-BINDING TRANSCRIPTIONAL ACTIVATOR DEVR_DOSR"/>
    <property type="match status" value="1"/>
</dbReference>
<reference evidence="5 6" key="1">
    <citation type="submission" date="2023-01" db="EMBL/GenBank/DDBJ databases">
        <title>Novel species of the genus Asticcacaulis isolated from rivers.</title>
        <authorList>
            <person name="Lu H."/>
        </authorList>
    </citation>
    <scope>NUCLEOTIDE SEQUENCE [LARGE SCALE GENOMIC DNA]</scope>
    <source>
        <strain evidence="5 6">LKC15W</strain>
    </source>
</reference>
<dbReference type="SUPFAM" id="SSF75516">
    <property type="entry name" value="Pheromone-binding domain of LuxR-like quorum-sensing transcription factors"/>
    <property type="match status" value="1"/>
</dbReference>
<evidence type="ECO:0000256" key="3">
    <source>
        <dbReference type="ARBA" id="ARBA00023163"/>
    </source>
</evidence>
<evidence type="ECO:0000256" key="2">
    <source>
        <dbReference type="ARBA" id="ARBA00023125"/>
    </source>
</evidence>
<dbReference type="InterPro" id="IPR000792">
    <property type="entry name" value="Tscrpt_reg_LuxR_C"/>
</dbReference>
<dbReference type="EMBL" id="JAQQKV010000001">
    <property type="protein sequence ID" value="MDC7675201.1"/>
    <property type="molecule type" value="Genomic_DNA"/>
</dbReference>
<accession>A0ABT5HG43</accession>
<dbReference type="Pfam" id="PF00196">
    <property type="entry name" value="GerE"/>
    <property type="match status" value="1"/>
</dbReference>
<dbReference type="InterPro" id="IPR036693">
    <property type="entry name" value="TF_LuxR_autoind-bd_dom_sf"/>
</dbReference>
<evidence type="ECO:0000313" key="6">
    <source>
        <dbReference type="Proteomes" id="UP001218579"/>
    </source>
</evidence>
<organism evidence="5 6">
    <name type="scientific">Asticcacaulis machinosus</name>
    <dbReference type="NCBI Taxonomy" id="2984211"/>
    <lineage>
        <taxon>Bacteria</taxon>
        <taxon>Pseudomonadati</taxon>
        <taxon>Pseudomonadota</taxon>
        <taxon>Alphaproteobacteria</taxon>
        <taxon>Caulobacterales</taxon>
        <taxon>Caulobacteraceae</taxon>
        <taxon>Asticcacaulis</taxon>
    </lineage>
</organism>
<dbReference type="PRINTS" id="PR00038">
    <property type="entry name" value="HTHLUXR"/>
</dbReference>
<proteinExistence type="predicted"/>
<dbReference type="SUPFAM" id="SSF46894">
    <property type="entry name" value="C-terminal effector domain of the bipartite response regulators"/>
    <property type="match status" value="1"/>
</dbReference>
<dbReference type="RefSeq" id="WP_272743512.1">
    <property type="nucleotide sequence ID" value="NZ_JAQQKV010000001.1"/>
</dbReference>
<dbReference type="SMART" id="SM00421">
    <property type="entry name" value="HTH_LUXR"/>
    <property type="match status" value="1"/>
</dbReference>
<feature type="domain" description="HTH luxR-type" evidence="4">
    <location>
        <begin position="179"/>
        <end position="244"/>
    </location>
</feature>
<dbReference type="Proteomes" id="UP001218579">
    <property type="component" value="Unassembled WGS sequence"/>
</dbReference>
<keyword evidence="1" id="KW-0805">Transcription regulation</keyword>
<gene>
    <name evidence="5" type="ORF">PQU98_03615</name>
</gene>
<dbReference type="InterPro" id="IPR016032">
    <property type="entry name" value="Sig_transdc_resp-reg_C-effctor"/>
</dbReference>
<dbReference type="InterPro" id="IPR005143">
    <property type="entry name" value="TF_LuxR_autoind-bd_dom"/>
</dbReference>
<sequence length="248" mass="28264">MLFKSEGYKFEDYVEHTNRILNADILFDHFVETMKGQGYDRIIFSIPRDIELSKAQNRLGLFHNYPDDWQKFYAEKKFESLDPVLKFAGSYPWAFRWRDIERTHTLSHRQIRFFRQGEEAGLNNGIGIPLHGKHAQIAGVAMACSVMNPGRQSNLDLISAYCQQFYLSFKRLNCRDAPPVGVVATLTPKETEVLTWLATGCSDEEIGRKLGISANTVDSHLRSIYHKLQVNGRLPAVVKGIMSGLINP</sequence>
<dbReference type="Pfam" id="PF03472">
    <property type="entry name" value="Autoind_bind"/>
    <property type="match status" value="1"/>
</dbReference>
<keyword evidence="6" id="KW-1185">Reference proteome</keyword>
<keyword evidence="3" id="KW-0804">Transcription</keyword>
<comment type="caution">
    <text evidence="5">The sequence shown here is derived from an EMBL/GenBank/DDBJ whole genome shotgun (WGS) entry which is preliminary data.</text>
</comment>
<evidence type="ECO:0000256" key="1">
    <source>
        <dbReference type="ARBA" id="ARBA00023015"/>
    </source>
</evidence>
<dbReference type="Gene3D" id="3.30.450.80">
    <property type="entry name" value="Transcription factor LuxR-like, autoinducer-binding domain"/>
    <property type="match status" value="1"/>
</dbReference>
<keyword evidence="2" id="KW-0238">DNA-binding</keyword>
<name>A0ABT5HG43_9CAUL</name>
<dbReference type="PROSITE" id="PS50043">
    <property type="entry name" value="HTH_LUXR_2"/>
    <property type="match status" value="1"/>
</dbReference>
<dbReference type="CDD" id="cd06170">
    <property type="entry name" value="LuxR_C_like"/>
    <property type="match status" value="1"/>
</dbReference>
<dbReference type="PANTHER" id="PTHR44688:SF16">
    <property type="entry name" value="DNA-BINDING TRANSCRIPTIONAL ACTIVATOR DEVR_DOSR"/>
    <property type="match status" value="1"/>
</dbReference>
<protein>
    <submittedName>
        <fullName evidence="5">Autoinducer binding domain-containing protein</fullName>
    </submittedName>
</protein>
<evidence type="ECO:0000313" key="5">
    <source>
        <dbReference type="EMBL" id="MDC7675201.1"/>
    </source>
</evidence>
<evidence type="ECO:0000259" key="4">
    <source>
        <dbReference type="PROSITE" id="PS50043"/>
    </source>
</evidence>